<keyword evidence="3" id="KW-1185">Reference proteome</keyword>
<organism evidence="2 3">
    <name type="scientific">Saitozyma podzolica</name>
    <dbReference type="NCBI Taxonomy" id="1890683"/>
    <lineage>
        <taxon>Eukaryota</taxon>
        <taxon>Fungi</taxon>
        <taxon>Dikarya</taxon>
        <taxon>Basidiomycota</taxon>
        <taxon>Agaricomycotina</taxon>
        <taxon>Tremellomycetes</taxon>
        <taxon>Tremellales</taxon>
        <taxon>Trimorphomycetaceae</taxon>
        <taxon>Saitozyma</taxon>
    </lineage>
</organism>
<dbReference type="Proteomes" id="UP000279259">
    <property type="component" value="Unassembled WGS sequence"/>
</dbReference>
<sequence>MFGRAAKTNNQRRLGWSTFKALVKARITPLRQWRPPTISISRTSTFSSFFSRKSSVDSLQSDSTTPETKGKPKRRVRFSDKDTVITIPSKEDQRHQDGCHTFIHATSLERLQAKHTGFEWEGYVKASAAFARERRIYLAEIARGDLTDDDLQRLEEHMLSQEQDWRDKVVLFGFDPDKDARIDEYDFDFSPCYLGTCEYAYSYDFNTSD</sequence>
<reference evidence="2 3" key="1">
    <citation type="submission" date="2018-11" db="EMBL/GenBank/DDBJ databases">
        <title>Genome sequence of Saitozyma podzolica DSM 27192.</title>
        <authorList>
            <person name="Aliyu H."/>
            <person name="Gorte O."/>
            <person name="Ochsenreither K."/>
        </authorList>
    </citation>
    <scope>NUCLEOTIDE SEQUENCE [LARGE SCALE GENOMIC DNA]</scope>
    <source>
        <strain evidence="2 3">DSM 27192</strain>
    </source>
</reference>
<name>A0A427YE63_9TREE</name>
<accession>A0A427YE63</accession>
<evidence type="ECO:0000313" key="2">
    <source>
        <dbReference type="EMBL" id="RSH89445.1"/>
    </source>
</evidence>
<proteinExistence type="predicted"/>
<dbReference type="AlphaFoldDB" id="A0A427YE63"/>
<comment type="caution">
    <text evidence="2">The sequence shown here is derived from an EMBL/GenBank/DDBJ whole genome shotgun (WGS) entry which is preliminary data.</text>
</comment>
<evidence type="ECO:0000256" key="1">
    <source>
        <dbReference type="SAM" id="MobiDB-lite"/>
    </source>
</evidence>
<protein>
    <submittedName>
        <fullName evidence="2">Uncharacterized protein</fullName>
    </submittedName>
</protein>
<evidence type="ECO:0000313" key="3">
    <source>
        <dbReference type="Proteomes" id="UP000279259"/>
    </source>
</evidence>
<dbReference type="OrthoDB" id="10293457at2759"/>
<dbReference type="EMBL" id="RSCD01000013">
    <property type="protein sequence ID" value="RSH89445.1"/>
    <property type="molecule type" value="Genomic_DNA"/>
</dbReference>
<feature type="compositionally biased region" description="Polar residues" evidence="1">
    <location>
        <begin position="57"/>
        <end position="67"/>
    </location>
</feature>
<gene>
    <name evidence="2" type="ORF">EHS25_001994</name>
</gene>
<feature type="region of interest" description="Disordered" evidence="1">
    <location>
        <begin position="57"/>
        <end position="76"/>
    </location>
</feature>